<evidence type="ECO:0000313" key="8">
    <source>
        <dbReference type="Proteomes" id="UP000290244"/>
    </source>
</evidence>
<dbReference type="GO" id="GO:0000049">
    <property type="term" value="F:tRNA binding"/>
    <property type="evidence" value="ECO:0007669"/>
    <property type="project" value="TreeGrafter"/>
</dbReference>
<dbReference type="Pfam" id="PF00152">
    <property type="entry name" value="tRNA-synt_2"/>
    <property type="match status" value="1"/>
</dbReference>
<dbReference type="SUPFAM" id="SSF55681">
    <property type="entry name" value="Class II aaRS and biotin synthetases"/>
    <property type="match status" value="1"/>
</dbReference>
<dbReference type="NCBIfam" id="TIGR00462">
    <property type="entry name" value="genX"/>
    <property type="match status" value="1"/>
</dbReference>
<evidence type="ECO:0000259" key="6">
    <source>
        <dbReference type="PROSITE" id="PS50862"/>
    </source>
</evidence>
<dbReference type="RefSeq" id="WP_130601694.1">
    <property type="nucleotide sequence ID" value="NZ_CP034759.1"/>
</dbReference>
<proteinExistence type="predicted"/>
<keyword evidence="2 7" id="KW-0436">Ligase</keyword>
<dbReference type="InterPro" id="IPR045864">
    <property type="entry name" value="aa-tRNA-synth_II/BPL/LPL"/>
</dbReference>
<dbReference type="Gene3D" id="3.30.930.10">
    <property type="entry name" value="Bira Bifunctional Protein, Domain 2"/>
    <property type="match status" value="1"/>
</dbReference>
<keyword evidence="4" id="KW-0067">ATP-binding</keyword>
<name>A0A4P6P8Y9_9GAMM</name>
<protein>
    <submittedName>
        <fullName evidence="7">Elongation factor P--(R)-beta-lysine ligase</fullName>
        <ecNumber evidence="7">6.3.1.-</ecNumber>
    </submittedName>
</protein>
<evidence type="ECO:0000256" key="4">
    <source>
        <dbReference type="ARBA" id="ARBA00022840"/>
    </source>
</evidence>
<evidence type="ECO:0000256" key="3">
    <source>
        <dbReference type="ARBA" id="ARBA00022741"/>
    </source>
</evidence>
<dbReference type="InterPro" id="IPR006195">
    <property type="entry name" value="aa-tRNA-synth_II"/>
</dbReference>
<evidence type="ECO:0000313" key="7">
    <source>
        <dbReference type="EMBL" id="QBG35985.1"/>
    </source>
</evidence>
<comment type="subunit">
    <text evidence="1">Homodimer.</text>
</comment>
<dbReference type="GO" id="GO:0005829">
    <property type="term" value="C:cytosol"/>
    <property type="evidence" value="ECO:0007669"/>
    <property type="project" value="TreeGrafter"/>
</dbReference>
<evidence type="ECO:0000256" key="2">
    <source>
        <dbReference type="ARBA" id="ARBA00022598"/>
    </source>
</evidence>
<dbReference type="GO" id="GO:0004824">
    <property type="term" value="F:lysine-tRNA ligase activity"/>
    <property type="evidence" value="ECO:0007669"/>
    <property type="project" value="InterPro"/>
</dbReference>
<dbReference type="GO" id="GO:0006430">
    <property type="term" value="P:lysyl-tRNA aminoacylation"/>
    <property type="evidence" value="ECO:0007669"/>
    <property type="project" value="InterPro"/>
</dbReference>
<gene>
    <name evidence="7" type="ORF">EMK97_09800</name>
</gene>
<dbReference type="FunFam" id="3.30.930.10:FF:000017">
    <property type="entry name" value="Elongation factor P--(R)-beta-lysine ligase"/>
    <property type="match status" value="1"/>
</dbReference>
<keyword evidence="3" id="KW-0547">Nucleotide-binding</keyword>
<evidence type="ECO:0000256" key="5">
    <source>
        <dbReference type="ARBA" id="ARBA00052794"/>
    </source>
</evidence>
<dbReference type="InterPro" id="IPR004525">
    <property type="entry name" value="EpmA"/>
</dbReference>
<dbReference type="GO" id="GO:0003746">
    <property type="term" value="F:translation elongation factor activity"/>
    <property type="evidence" value="ECO:0007669"/>
    <property type="project" value="UniProtKB-KW"/>
</dbReference>
<dbReference type="PANTHER" id="PTHR42918:SF6">
    <property type="entry name" value="ELONGATION FACTOR P--(R)-BETA-LYSINE LIGASE"/>
    <property type="match status" value="1"/>
</dbReference>
<evidence type="ECO:0000256" key="1">
    <source>
        <dbReference type="ARBA" id="ARBA00011738"/>
    </source>
</evidence>
<accession>A0A4P6P8Y9</accession>
<feature type="domain" description="Aminoacyl-transfer RNA synthetases class-II family profile" evidence="6">
    <location>
        <begin position="18"/>
        <end position="324"/>
    </location>
</feature>
<reference evidence="7 8" key="1">
    <citation type="submission" date="2018-12" db="EMBL/GenBank/DDBJ databases">
        <title>Complete genome of Litorilituus sediminis.</title>
        <authorList>
            <person name="Liu A."/>
            <person name="Rong J."/>
        </authorList>
    </citation>
    <scope>NUCLEOTIDE SEQUENCE [LARGE SCALE GENOMIC DNA]</scope>
    <source>
        <strain evidence="7 8">JCM 17549</strain>
    </source>
</reference>
<dbReference type="NCBIfam" id="NF006828">
    <property type="entry name" value="PRK09350.1"/>
    <property type="match status" value="1"/>
</dbReference>
<dbReference type="OrthoDB" id="9802326at2"/>
<dbReference type="Proteomes" id="UP000290244">
    <property type="component" value="Chromosome"/>
</dbReference>
<dbReference type="PROSITE" id="PS50862">
    <property type="entry name" value="AA_TRNA_LIGASE_II"/>
    <property type="match status" value="1"/>
</dbReference>
<keyword evidence="7" id="KW-0648">Protein biosynthesis</keyword>
<dbReference type="PANTHER" id="PTHR42918">
    <property type="entry name" value="LYSYL-TRNA SYNTHETASE"/>
    <property type="match status" value="1"/>
</dbReference>
<keyword evidence="7" id="KW-0251">Elongation factor</keyword>
<sequence length="324" mass="36996">MSWQASMSWQNAQKRAQILQQIRQFFADRHVIEVETPVLSVGTVTDVHLDAFECRYSFLHQSAEQDADILYLQTSPEFHMKRLLASGYGCIYQIAKAFRHEASGSFHNPEFTMLEWYRLGFDHFALMDEVAALLMSILGCEKPKQYTYQQLFLTELAIDPLTATKEELIAVIKRHDKMSDWLAQEDIDTLLQFTFSELIEDKIGQQQPCFVYNFPASQASLAKICPDDARVAQRFECYFKGIELANGFHELTDATQQISRFNQDNKLRDIIGKPQKNIDQHFINALSAGLPECSGVALGIDRLVMLSLCSKAISEVQCFSIERA</sequence>
<dbReference type="GO" id="GO:0005524">
    <property type="term" value="F:ATP binding"/>
    <property type="evidence" value="ECO:0007669"/>
    <property type="project" value="UniProtKB-KW"/>
</dbReference>
<dbReference type="EC" id="6.3.1.-" evidence="7"/>
<dbReference type="AlphaFoldDB" id="A0A4P6P8Y9"/>
<dbReference type="EMBL" id="CP034759">
    <property type="protein sequence ID" value="QBG35985.1"/>
    <property type="molecule type" value="Genomic_DNA"/>
</dbReference>
<comment type="catalytic activity">
    <reaction evidence="5">
        <text>D-beta-lysine + L-lysyl-[protein] + ATP = N(6)-((3R)-3,6-diaminohexanoyl)-L-lysyl-[protein] + AMP + diphosphate + H(+)</text>
        <dbReference type="Rhea" id="RHEA:83435"/>
        <dbReference type="Rhea" id="RHEA-COMP:9752"/>
        <dbReference type="Rhea" id="RHEA-COMP:20131"/>
        <dbReference type="ChEBI" id="CHEBI:15378"/>
        <dbReference type="ChEBI" id="CHEBI:29969"/>
        <dbReference type="ChEBI" id="CHEBI:30616"/>
        <dbReference type="ChEBI" id="CHEBI:33019"/>
        <dbReference type="ChEBI" id="CHEBI:84138"/>
        <dbReference type="ChEBI" id="CHEBI:156053"/>
        <dbReference type="ChEBI" id="CHEBI:456215"/>
    </reaction>
    <physiologicalReaction direction="left-to-right" evidence="5">
        <dbReference type="Rhea" id="RHEA:83436"/>
    </physiologicalReaction>
</comment>
<keyword evidence="8" id="KW-1185">Reference proteome</keyword>
<dbReference type="InterPro" id="IPR004364">
    <property type="entry name" value="Aa-tRNA-synt_II"/>
</dbReference>
<dbReference type="KEGG" id="lsd:EMK97_09800"/>
<organism evidence="7 8">
    <name type="scientific">Litorilituus sediminis</name>
    <dbReference type="NCBI Taxonomy" id="718192"/>
    <lineage>
        <taxon>Bacteria</taxon>
        <taxon>Pseudomonadati</taxon>
        <taxon>Pseudomonadota</taxon>
        <taxon>Gammaproteobacteria</taxon>
        <taxon>Alteromonadales</taxon>
        <taxon>Colwelliaceae</taxon>
        <taxon>Litorilituus</taxon>
    </lineage>
</organism>